<comment type="caution">
    <text evidence="1">The sequence shown here is derived from an EMBL/GenBank/DDBJ whole genome shotgun (WGS) entry which is preliminary data.</text>
</comment>
<feature type="non-terminal residue" evidence="1">
    <location>
        <position position="47"/>
    </location>
</feature>
<sequence length="47" mass="5291">MGSTKTNARGKQLQQLLNEGIIDCVEDDSTTFEKNEYEAKLDWILGS</sequence>
<evidence type="ECO:0000313" key="2">
    <source>
        <dbReference type="Proteomes" id="UP000676336"/>
    </source>
</evidence>
<reference evidence="1" key="1">
    <citation type="submission" date="2021-02" db="EMBL/GenBank/DDBJ databases">
        <authorList>
            <person name="Nowell W R."/>
        </authorList>
    </citation>
    <scope>NUCLEOTIDE SEQUENCE</scope>
</reference>
<dbReference type="EMBL" id="CAJOBI010269587">
    <property type="protein sequence ID" value="CAF5135201.1"/>
    <property type="molecule type" value="Genomic_DNA"/>
</dbReference>
<organism evidence="1 2">
    <name type="scientific">Rotaria magnacalcarata</name>
    <dbReference type="NCBI Taxonomy" id="392030"/>
    <lineage>
        <taxon>Eukaryota</taxon>
        <taxon>Metazoa</taxon>
        <taxon>Spiralia</taxon>
        <taxon>Gnathifera</taxon>
        <taxon>Rotifera</taxon>
        <taxon>Eurotatoria</taxon>
        <taxon>Bdelloidea</taxon>
        <taxon>Philodinida</taxon>
        <taxon>Philodinidae</taxon>
        <taxon>Rotaria</taxon>
    </lineage>
</organism>
<name>A0A8S3FN79_9BILA</name>
<gene>
    <name evidence="1" type="ORF">SMN809_LOCUS63152</name>
</gene>
<protein>
    <submittedName>
        <fullName evidence="1">Uncharacterized protein</fullName>
    </submittedName>
</protein>
<proteinExistence type="predicted"/>
<evidence type="ECO:0000313" key="1">
    <source>
        <dbReference type="EMBL" id="CAF5135201.1"/>
    </source>
</evidence>
<accession>A0A8S3FN79</accession>
<dbReference type="AlphaFoldDB" id="A0A8S3FN79"/>
<dbReference type="Proteomes" id="UP000676336">
    <property type="component" value="Unassembled WGS sequence"/>
</dbReference>